<evidence type="ECO:0000313" key="2">
    <source>
        <dbReference type="Proteomes" id="UP001164250"/>
    </source>
</evidence>
<dbReference type="EMBL" id="CM047900">
    <property type="protein sequence ID" value="KAJ0098470.1"/>
    <property type="molecule type" value="Genomic_DNA"/>
</dbReference>
<keyword evidence="2" id="KW-1185">Reference proteome</keyword>
<comment type="caution">
    <text evidence="1">The sequence shown here is derived from an EMBL/GenBank/DDBJ whole genome shotgun (WGS) entry which is preliminary data.</text>
</comment>
<accession>A0ACC1BHP6</accession>
<proteinExistence type="predicted"/>
<gene>
    <name evidence="1" type="ORF">Patl1_21383</name>
</gene>
<protein>
    <submittedName>
        <fullName evidence="1">Uncharacterized protein</fullName>
    </submittedName>
</protein>
<evidence type="ECO:0000313" key="1">
    <source>
        <dbReference type="EMBL" id="KAJ0098470.1"/>
    </source>
</evidence>
<name>A0ACC1BHP6_9ROSI</name>
<reference evidence="2" key="1">
    <citation type="journal article" date="2023" name="G3 (Bethesda)">
        <title>Genome assembly and association tests identify interacting loci associated with vigor, precocity, and sex in interspecific pistachio rootstocks.</title>
        <authorList>
            <person name="Palmer W."/>
            <person name="Jacygrad E."/>
            <person name="Sagayaradj S."/>
            <person name="Cavanaugh K."/>
            <person name="Han R."/>
            <person name="Bertier L."/>
            <person name="Beede B."/>
            <person name="Kafkas S."/>
            <person name="Golino D."/>
            <person name="Preece J."/>
            <person name="Michelmore R."/>
        </authorList>
    </citation>
    <scope>NUCLEOTIDE SEQUENCE [LARGE SCALE GENOMIC DNA]</scope>
</reference>
<dbReference type="Proteomes" id="UP001164250">
    <property type="component" value="Chromosome 4"/>
</dbReference>
<organism evidence="1 2">
    <name type="scientific">Pistacia atlantica</name>
    <dbReference type="NCBI Taxonomy" id="434234"/>
    <lineage>
        <taxon>Eukaryota</taxon>
        <taxon>Viridiplantae</taxon>
        <taxon>Streptophyta</taxon>
        <taxon>Embryophyta</taxon>
        <taxon>Tracheophyta</taxon>
        <taxon>Spermatophyta</taxon>
        <taxon>Magnoliopsida</taxon>
        <taxon>eudicotyledons</taxon>
        <taxon>Gunneridae</taxon>
        <taxon>Pentapetalae</taxon>
        <taxon>rosids</taxon>
        <taxon>malvids</taxon>
        <taxon>Sapindales</taxon>
        <taxon>Anacardiaceae</taxon>
        <taxon>Pistacia</taxon>
    </lineage>
</organism>
<sequence>MGDLETKNLAESHAMVGGYGTQSYAKNSSYQVFLIYAWAVVNAAKEMCTGFVKEVAKAYAAQFKNDMECFLNARAEELVGGGLMVIVISTLPNGIPMSNTAEGKIYDLLGSCLIDLVKMGLISEEKVDSFNFPLYYPTCEELEEIIQRNGLFSTERMKVFAPIVPGEMTFSAERSTSQIRAVFEGLMKEHFGGEFMDQLFNNFTAKQLEETFLKSGVLKNHNKIDLFIALKRIMN</sequence>